<feature type="region of interest" description="Disordered" evidence="1">
    <location>
        <begin position="735"/>
        <end position="779"/>
    </location>
</feature>
<dbReference type="InterPro" id="IPR045065">
    <property type="entry name" value="XPO1/5"/>
</dbReference>
<dbReference type="EMBL" id="JALJOS010000023">
    <property type="protein sequence ID" value="KAK9825813.1"/>
    <property type="molecule type" value="Genomic_DNA"/>
</dbReference>
<dbReference type="GO" id="GO:0005634">
    <property type="term" value="C:nucleus"/>
    <property type="evidence" value="ECO:0007669"/>
    <property type="project" value="TreeGrafter"/>
</dbReference>
<proteinExistence type="predicted"/>
<feature type="domain" description="Exportin-5 C-terminal" evidence="3">
    <location>
        <begin position="320"/>
        <end position="1148"/>
    </location>
</feature>
<dbReference type="GO" id="GO:0042565">
    <property type="term" value="C:RNA nuclear export complex"/>
    <property type="evidence" value="ECO:0007669"/>
    <property type="project" value="TreeGrafter"/>
</dbReference>
<gene>
    <name evidence="4" type="ORF">WJX74_009906</name>
</gene>
<dbReference type="InterPro" id="IPR045478">
    <property type="entry name" value="Exportin-5_C"/>
</dbReference>
<dbReference type="GO" id="GO:0005049">
    <property type="term" value="F:nuclear export signal receptor activity"/>
    <property type="evidence" value="ECO:0007669"/>
    <property type="project" value="InterPro"/>
</dbReference>
<feature type="compositionally biased region" description="Polar residues" evidence="1">
    <location>
        <begin position="738"/>
        <end position="748"/>
    </location>
</feature>
<dbReference type="GO" id="GO:0005737">
    <property type="term" value="C:cytoplasm"/>
    <property type="evidence" value="ECO:0007669"/>
    <property type="project" value="TreeGrafter"/>
</dbReference>
<evidence type="ECO:0000259" key="2">
    <source>
        <dbReference type="Pfam" id="PF08389"/>
    </source>
</evidence>
<dbReference type="Pfam" id="PF19273">
    <property type="entry name" value="Exportin-5"/>
    <property type="match status" value="1"/>
</dbReference>
<dbReference type="PANTHER" id="PTHR11223">
    <property type="entry name" value="EXPORTIN 1/5"/>
    <property type="match status" value="1"/>
</dbReference>
<dbReference type="PANTHER" id="PTHR11223:SF3">
    <property type="entry name" value="EXPORTIN-5"/>
    <property type="match status" value="1"/>
</dbReference>
<dbReference type="Gene3D" id="1.25.10.10">
    <property type="entry name" value="Leucine-rich Repeat Variant"/>
    <property type="match status" value="1"/>
</dbReference>
<dbReference type="GO" id="GO:0006611">
    <property type="term" value="P:protein export from nucleus"/>
    <property type="evidence" value="ECO:0007669"/>
    <property type="project" value="InterPro"/>
</dbReference>
<dbReference type="InterPro" id="IPR011989">
    <property type="entry name" value="ARM-like"/>
</dbReference>
<dbReference type="InterPro" id="IPR013598">
    <property type="entry name" value="Exportin-1/Importin-b-like"/>
</dbReference>
<dbReference type="AlphaFoldDB" id="A0AAW1QW74"/>
<keyword evidence="5" id="KW-1185">Reference proteome</keyword>
<dbReference type="Proteomes" id="UP001438707">
    <property type="component" value="Unassembled WGS sequence"/>
</dbReference>
<organism evidence="4 5">
    <name type="scientific">Apatococcus lobatus</name>
    <dbReference type="NCBI Taxonomy" id="904363"/>
    <lineage>
        <taxon>Eukaryota</taxon>
        <taxon>Viridiplantae</taxon>
        <taxon>Chlorophyta</taxon>
        <taxon>core chlorophytes</taxon>
        <taxon>Trebouxiophyceae</taxon>
        <taxon>Chlorellales</taxon>
        <taxon>Chlorellaceae</taxon>
        <taxon>Apatococcus</taxon>
    </lineage>
</organism>
<dbReference type="GO" id="GO:0006405">
    <property type="term" value="P:RNA export from nucleus"/>
    <property type="evidence" value="ECO:0007669"/>
    <property type="project" value="TreeGrafter"/>
</dbReference>
<feature type="domain" description="Exportin-1/Importin-beta-like" evidence="2">
    <location>
        <begin position="105"/>
        <end position="264"/>
    </location>
</feature>
<dbReference type="GO" id="GO:0003723">
    <property type="term" value="F:RNA binding"/>
    <property type="evidence" value="ECO:0007669"/>
    <property type="project" value="TreeGrafter"/>
</dbReference>
<protein>
    <submittedName>
        <fullName evidence="4">Uncharacterized protein</fullName>
    </submittedName>
</protein>
<feature type="region of interest" description="Disordered" evidence="1">
    <location>
        <begin position="1162"/>
        <end position="1184"/>
    </location>
</feature>
<reference evidence="4 5" key="1">
    <citation type="journal article" date="2024" name="Nat. Commun.">
        <title>Phylogenomics reveals the evolutionary origins of lichenization in chlorophyte algae.</title>
        <authorList>
            <person name="Puginier C."/>
            <person name="Libourel C."/>
            <person name="Otte J."/>
            <person name="Skaloud P."/>
            <person name="Haon M."/>
            <person name="Grisel S."/>
            <person name="Petersen M."/>
            <person name="Berrin J.G."/>
            <person name="Delaux P.M."/>
            <person name="Dal Grande F."/>
            <person name="Keller J."/>
        </authorList>
    </citation>
    <scope>NUCLEOTIDE SEQUENCE [LARGE SCALE GENOMIC DNA]</scope>
    <source>
        <strain evidence="4 5">SAG 2145</strain>
    </source>
</reference>
<dbReference type="SUPFAM" id="SSF48371">
    <property type="entry name" value="ARM repeat"/>
    <property type="match status" value="1"/>
</dbReference>
<dbReference type="InterPro" id="IPR016024">
    <property type="entry name" value="ARM-type_fold"/>
</dbReference>
<name>A0AAW1QW74_9CHLO</name>
<sequence length="1184" mass="127799">MQQQADLLARIVQGIHDPTAGSGGSRNAADNVFTQLKTGDLGTSSALAAALLEPARAMEVQHFGLSLLQHLVTQRWHEFAAADQAQLANIATGFLQQTWGQGSAWAIRSKAAVLLALITNRRGSGYLEQLLPQLLAFAQQSPAAAQMVCMVLQQLAEEVTQFNEDLGQEQRRALLSALIGALDPILPFLCSTIQSSLAAALDSARRQDVGPASAHGSVVQAACEAAGAYTEWPPLGRIASSGLIAQAAILLASPDFQASACSLLRQLLQRRQGHEAADVYGAVMGEVGVALLRAGSMLLAPNNIDELGPGGRFEDNAFMVVDAMATFGSEHLLTVADSQHRDLFLQQMLAFSQHSSMRLANQALPIWTELLKTPKARAPTDHAPAAKSPAVSLACASALLDVAGSQLQRGLNLQETDDIPDFLDDFKEYKEFCVSWRGQLTKIVHMAAGLLPLEALQAADRRLSSALACCSSPASNPEDQHVQLEAAVHFLGSVANAAAASSLQQPQEGQAEQRAQVSAGLKQLLSQVLGPTFQQPRLLVLQVRALEGFSSFLSAEPSIMPPVLSKAFDMFVSFPLEGDPKGAPPPNPWPEWKERHRARQIISNMLLVYSKEAPLAMMPHLAQLAQRIEQGWASGLLWAGERNVLMEALLAVAAHSPDPAIQSQAAEWALREVREVWGQADWQRHLASPEAFASHYTPLETSASGPQAGGALPRWHLFHHLHLVERAIIRLAPPLPTSEASSRSQSGPSPAALPNGAPPATPSAVAHEAQLQPNGDASSACSAAANGAQALQSHLAWAASAMLRLLQCLHSLWLPQVQSALQPLASAFGIGPRERASLLKRSVSKEEAEEEAVTLGGTSAAALRSWLRMMRELLYHGLGCMIEKLPAFYDLPRAQALFPSALAGHLDVMWPQHIKLLLRHIVIPLFKQCPHEHRQAWLVPPLQELLPYMHARLTNAWAGITKSSKPATEAAAEAEQEIVEEFLLRELTQQYLSFLDMLLRSPGSTEEWLMQPAPAAADAAMAVAVAALSWPDDSSAVRAASVCRAIAAWSVQQPGMQQRVGQDMLRGAVVACAHLQDPAYQAEPLNLLIDLLLLPAPASELASQELLRLPRITPEAVAQCRQALQAEHGVRDRRMIMKKFLGQSGASLREASREWRSTRISNVSEPNKRIPKQAGFNDDNTFSL</sequence>
<comment type="caution">
    <text evidence="4">The sequence shown here is derived from an EMBL/GenBank/DDBJ whole genome shotgun (WGS) entry which is preliminary data.</text>
</comment>
<evidence type="ECO:0000256" key="1">
    <source>
        <dbReference type="SAM" id="MobiDB-lite"/>
    </source>
</evidence>
<evidence type="ECO:0000313" key="4">
    <source>
        <dbReference type="EMBL" id="KAK9825813.1"/>
    </source>
</evidence>
<evidence type="ECO:0000313" key="5">
    <source>
        <dbReference type="Proteomes" id="UP001438707"/>
    </source>
</evidence>
<dbReference type="Pfam" id="PF08389">
    <property type="entry name" value="Xpo1"/>
    <property type="match status" value="1"/>
</dbReference>
<evidence type="ECO:0000259" key="3">
    <source>
        <dbReference type="Pfam" id="PF19273"/>
    </source>
</evidence>
<accession>A0AAW1QW74</accession>